<dbReference type="RefSeq" id="WP_008718349.1">
    <property type="nucleotide sequence ID" value="NZ_JBBMFM010000131.1"/>
</dbReference>
<protein>
    <submittedName>
        <fullName evidence="8">Diguanylate cyclase</fullName>
        <ecNumber evidence="8">2.7.7.65</ecNumber>
    </submittedName>
</protein>
<proteinExistence type="predicted"/>
<feature type="transmembrane region" description="Helical" evidence="6">
    <location>
        <begin position="21"/>
        <end position="45"/>
    </location>
</feature>
<evidence type="ECO:0000313" key="9">
    <source>
        <dbReference type="Proteomes" id="UP001454086"/>
    </source>
</evidence>
<dbReference type="Gene3D" id="1.10.3210.10">
    <property type="entry name" value="Hypothetical protein af1432"/>
    <property type="match status" value="1"/>
</dbReference>
<name>A0ABV1DBV7_9FIRM</name>
<dbReference type="InterPro" id="IPR029787">
    <property type="entry name" value="Nucleotide_cyclase"/>
</dbReference>
<gene>
    <name evidence="8" type="ORF">WMQ36_23095</name>
</gene>
<evidence type="ECO:0000256" key="5">
    <source>
        <dbReference type="ARBA" id="ARBA00023136"/>
    </source>
</evidence>
<evidence type="ECO:0000313" key="8">
    <source>
        <dbReference type="EMBL" id="MEQ2427854.1"/>
    </source>
</evidence>
<dbReference type="PROSITE" id="PS50887">
    <property type="entry name" value="GGDEF"/>
    <property type="match status" value="1"/>
</dbReference>
<keyword evidence="8" id="KW-0808">Transferase</keyword>
<dbReference type="CDD" id="cd01949">
    <property type="entry name" value="GGDEF"/>
    <property type="match status" value="1"/>
</dbReference>
<dbReference type="InterPro" id="IPR050469">
    <property type="entry name" value="Diguanylate_Cyclase"/>
</dbReference>
<keyword evidence="4 6" id="KW-1133">Transmembrane helix</keyword>
<keyword evidence="2" id="KW-1003">Cell membrane</keyword>
<feature type="domain" description="GGDEF" evidence="7">
    <location>
        <begin position="403"/>
        <end position="530"/>
    </location>
</feature>
<keyword evidence="3 6" id="KW-0812">Transmembrane</keyword>
<evidence type="ECO:0000256" key="1">
    <source>
        <dbReference type="ARBA" id="ARBA00004651"/>
    </source>
</evidence>
<dbReference type="PANTHER" id="PTHR45138">
    <property type="entry name" value="REGULATORY COMPONENTS OF SENSORY TRANSDUCTION SYSTEM"/>
    <property type="match status" value="1"/>
</dbReference>
<dbReference type="CDD" id="cd18773">
    <property type="entry name" value="PDC1_HK_sensor"/>
    <property type="match status" value="1"/>
</dbReference>
<dbReference type="Pfam" id="PF00990">
    <property type="entry name" value="GGDEF"/>
    <property type="match status" value="1"/>
</dbReference>
<sequence>MGDEGRVKDGKKRFLTIKKEIFLLSFISLSIVSLIFACVFLRILYTANVDNARNSLRECNSQIVTYTESMFHENAAVVGILSRDDTVIHGGYGNPQAVLDIYGAIQADNSNITYIYSGYEDGSLYISDYDTPSGYSPMDRPWYDAAMETDGVARLAYSDAATGEWLFSQCKKLVDQDGETVGVVSIDCSNDSISRQLSARYQYKSQRSYIMDMDGNVIIHPEERYIDDTLMNYIDTSVWEAVVEGTTNYGEYEKDGVNAMAYFERIPDTGFFVATAIDASEVILPIVHGVILLVGLVVFISVILGFVLSRVLIYRFARPIMALRDRIEKVADGCPEDNPDLGFTNAEINGIADSIEVIVLNMGKREEMQKAAEYLSFHDSMTGMYNRRYFAEELKRLDTSRNYPLCAVCCDVNGLKLVNDVFGHDVGDRLICRVARCLERGCREDDILARIGGDEFAILMPRTTAEDARKIISRIRLGFPKENICGAEVSASLGYAVKAEGTESMEDILHKADRMMYEEKLTESVQMKRDTVDNIIRAAQGEGLITRLSRPEEEVLGKLAEALCPDSAALLKQGYQLRRIGMCSLFRPGGPDKDGMDRGHTEHAYRLLSSLEEYRNIAACLLHYTEHWDGSGWPVGLAGRDIPLLSRIIAAADAYFASGEDGGVFEENASWYDPDIVGVLLRIMGEQGQ</sequence>
<dbReference type="Gene3D" id="3.30.70.270">
    <property type="match status" value="1"/>
</dbReference>
<dbReference type="Pfam" id="PF13487">
    <property type="entry name" value="HD_5"/>
    <property type="match status" value="1"/>
</dbReference>
<dbReference type="EC" id="2.7.7.65" evidence="8"/>
<evidence type="ECO:0000256" key="4">
    <source>
        <dbReference type="ARBA" id="ARBA00022989"/>
    </source>
</evidence>
<dbReference type="GO" id="GO:0052621">
    <property type="term" value="F:diguanylate cyclase activity"/>
    <property type="evidence" value="ECO:0007669"/>
    <property type="project" value="UniProtKB-EC"/>
</dbReference>
<organism evidence="8 9">
    <name type="scientific">Enterocloster hominis</name>
    <name type="common">ex Hitch et al. 2024</name>
    <dbReference type="NCBI Taxonomy" id="1917870"/>
    <lineage>
        <taxon>Bacteria</taxon>
        <taxon>Bacillati</taxon>
        <taxon>Bacillota</taxon>
        <taxon>Clostridia</taxon>
        <taxon>Lachnospirales</taxon>
        <taxon>Lachnospiraceae</taxon>
        <taxon>Enterocloster</taxon>
    </lineage>
</organism>
<accession>A0ABV1DBV7</accession>
<dbReference type="Proteomes" id="UP001454086">
    <property type="component" value="Unassembled WGS sequence"/>
</dbReference>
<dbReference type="Gene3D" id="3.30.450.20">
    <property type="entry name" value="PAS domain"/>
    <property type="match status" value="1"/>
</dbReference>
<keyword evidence="8" id="KW-0548">Nucleotidyltransferase</keyword>
<dbReference type="EMBL" id="JBBMFM010000131">
    <property type="protein sequence ID" value="MEQ2427854.1"/>
    <property type="molecule type" value="Genomic_DNA"/>
</dbReference>
<evidence type="ECO:0000259" key="7">
    <source>
        <dbReference type="PROSITE" id="PS50887"/>
    </source>
</evidence>
<evidence type="ECO:0000256" key="6">
    <source>
        <dbReference type="SAM" id="Phobius"/>
    </source>
</evidence>
<dbReference type="NCBIfam" id="TIGR00254">
    <property type="entry name" value="GGDEF"/>
    <property type="match status" value="1"/>
</dbReference>
<dbReference type="CDD" id="cd00077">
    <property type="entry name" value="HDc"/>
    <property type="match status" value="1"/>
</dbReference>
<comment type="caution">
    <text evidence="8">The sequence shown here is derived from an EMBL/GenBank/DDBJ whole genome shotgun (WGS) entry which is preliminary data.</text>
</comment>
<comment type="subcellular location">
    <subcellularLocation>
        <location evidence="1">Cell membrane</location>
        <topology evidence="1">Multi-pass membrane protein</topology>
    </subcellularLocation>
</comment>
<dbReference type="SMART" id="SM00267">
    <property type="entry name" value="GGDEF"/>
    <property type="match status" value="1"/>
</dbReference>
<dbReference type="InterPro" id="IPR000160">
    <property type="entry name" value="GGDEF_dom"/>
</dbReference>
<dbReference type="InterPro" id="IPR003607">
    <property type="entry name" value="HD/PDEase_dom"/>
</dbReference>
<evidence type="ECO:0000256" key="3">
    <source>
        <dbReference type="ARBA" id="ARBA00022692"/>
    </source>
</evidence>
<feature type="transmembrane region" description="Helical" evidence="6">
    <location>
        <begin position="290"/>
        <end position="313"/>
    </location>
</feature>
<dbReference type="InterPro" id="IPR033479">
    <property type="entry name" value="dCache_1"/>
</dbReference>
<reference evidence="8 9" key="1">
    <citation type="submission" date="2024-03" db="EMBL/GenBank/DDBJ databases">
        <title>Human intestinal bacterial collection.</title>
        <authorList>
            <person name="Pauvert C."/>
            <person name="Hitch T.C.A."/>
            <person name="Clavel T."/>
        </authorList>
    </citation>
    <scope>NUCLEOTIDE SEQUENCE [LARGE SCALE GENOMIC DNA]</scope>
    <source>
        <strain evidence="8 9">CLA-SR-H021</strain>
    </source>
</reference>
<keyword evidence="9" id="KW-1185">Reference proteome</keyword>
<evidence type="ECO:0000256" key="2">
    <source>
        <dbReference type="ARBA" id="ARBA00022475"/>
    </source>
</evidence>
<dbReference type="InterPro" id="IPR043128">
    <property type="entry name" value="Rev_trsase/Diguanyl_cyclase"/>
</dbReference>
<dbReference type="SUPFAM" id="SSF55073">
    <property type="entry name" value="Nucleotide cyclase"/>
    <property type="match status" value="1"/>
</dbReference>
<dbReference type="PANTHER" id="PTHR45138:SF9">
    <property type="entry name" value="DIGUANYLATE CYCLASE DGCM-RELATED"/>
    <property type="match status" value="1"/>
</dbReference>
<dbReference type="Pfam" id="PF02743">
    <property type="entry name" value="dCache_1"/>
    <property type="match status" value="1"/>
</dbReference>
<dbReference type="CDD" id="cd12912">
    <property type="entry name" value="PDC2_MCP_like"/>
    <property type="match status" value="1"/>
</dbReference>
<keyword evidence="5 6" id="KW-0472">Membrane</keyword>